<protein>
    <submittedName>
        <fullName evidence="1">Uncharacterized protein</fullName>
    </submittedName>
</protein>
<name>A0A4Q9DSY0_9BACL</name>
<keyword evidence="2" id="KW-1185">Reference proteome</keyword>
<dbReference type="RefSeq" id="WP_131013291.1">
    <property type="nucleotide sequence ID" value="NZ_SIRE01000007.1"/>
</dbReference>
<organism evidence="1 2">
    <name type="scientific">Paenibacillus thalictri</name>
    <dbReference type="NCBI Taxonomy" id="2527873"/>
    <lineage>
        <taxon>Bacteria</taxon>
        <taxon>Bacillati</taxon>
        <taxon>Bacillota</taxon>
        <taxon>Bacilli</taxon>
        <taxon>Bacillales</taxon>
        <taxon>Paenibacillaceae</taxon>
        <taxon>Paenibacillus</taxon>
    </lineage>
</organism>
<comment type="caution">
    <text evidence="1">The sequence shown here is derived from an EMBL/GenBank/DDBJ whole genome shotgun (WGS) entry which is preliminary data.</text>
</comment>
<dbReference type="OrthoDB" id="99887at2"/>
<dbReference type="AlphaFoldDB" id="A0A4Q9DSY0"/>
<gene>
    <name evidence="1" type="ORF">EYB31_10535</name>
</gene>
<evidence type="ECO:0000313" key="1">
    <source>
        <dbReference type="EMBL" id="TBL79346.1"/>
    </source>
</evidence>
<accession>A0A4Q9DSY0</accession>
<sequence length="942" mass="101326">MSNITSALTAVWKLVRTESDTAAFHESVDWAIGHLTGVCSAKGIALLGEEAAPGGSAEFTLTFAGGDVNAVSDALEHAGLTLGETESFALIPERAEGPAGLLAAGADDRGLMYAILEIADIVKHADSPLDALRGISPLAQRPASPVRSINRLFVSEAEDKPWFYDPAFWSEYLTELATHRFNRFHLALGMGYDYGHDPGVHDNYFCFAYPYFLQVPGYEVCVKELPEGEAQRNLAALQLISEEARRRGIHFQLGIWTHAYDPSESPNAKYTIEGVHRQNHAEYCRDGLSALLEACPLIDGVTIRTHYEGGIPEPAHEFWAVVFSGIEQSGRKVELDLHSKGVDEQMLGVAVDTGLPVVVSPKYWAEHMGPPYHQAAIRPLELPVTDTERPDLMAITATYRRFTRYGYADFLREDRKHDVLYRIWPGTQRVLLWGDPEMAAGYGRLGTFCGALGVELCEPLTFKGRKGSGSPGGRDSYADGSLALNGADWKKYAYSYRLWGRLLYNPDADPSGWRRYLAAEFGAAAAPGCEAALAVASRILPLLTAAHLPSAANNHFWPEMYANLPIVNMGERSQYAFDTPAPATFGAVSPLDPALFYRIEDYADEVVRGAGLSGKYTPLEVAGQLEAWAETALAQLGEAAAALGEERELNAAWRRLAVDAAMLAELGRFFAEKLRAGVAYAIYERTSSESKLHEAVARYKAAKAAWQRLAATASGVYRDDITFGYVPYMRGHWADRLPDIEADIAAMERLLAGAPAEREAAAGIAADAGTEAASVQAGGTSAGSGAGARTASGANAFGVAAPAGSPASAYAGAAAGSSDAQPAHAARAQLQAQPLGHDAPAAYRRGEAIPLRVTAGESVAAVRLHYRLVHQAQPYKLADMAASGGGEFSAEIPADDTDSPYPVMYFFELVGTGGETWLSPGFNETFSNQPYYVVRQTAAGRI</sequence>
<dbReference type="Proteomes" id="UP000293142">
    <property type="component" value="Unassembled WGS sequence"/>
</dbReference>
<dbReference type="EMBL" id="SIRE01000007">
    <property type="protein sequence ID" value="TBL79346.1"/>
    <property type="molecule type" value="Genomic_DNA"/>
</dbReference>
<proteinExistence type="predicted"/>
<evidence type="ECO:0000313" key="2">
    <source>
        <dbReference type="Proteomes" id="UP000293142"/>
    </source>
</evidence>
<reference evidence="1 2" key="1">
    <citation type="submission" date="2019-02" db="EMBL/GenBank/DDBJ databases">
        <title>Paenibacillus sp. nov., isolated from surface-sterilized tissue of Thalictrum simplex L.</title>
        <authorList>
            <person name="Tuo L."/>
        </authorList>
    </citation>
    <scope>NUCLEOTIDE SEQUENCE [LARGE SCALE GENOMIC DNA]</scope>
    <source>
        <strain evidence="1 2">N2SHLJ1</strain>
    </source>
</reference>